<dbReference type="RefSeq" id="WP_425309569.1">
    <property type="nucleotide sequence ID" value="NZ_CP154795.1"/>
</dbReference>
<evidence type="ECO:0000256" key="1">
    <source>
        <dbReference type="ARBA" id="ARBA00008710"/>
    </source>
</evidence>
<organism evidence="3 4">
    <name type="scientific">Ammonicoccus fulvus</name>
    <dbReference type="NCBI Taxonomy" id="3138240"/>
    <lineage>
        <taxon>Bacteria</taxon>
        <taxon>Bacillati</taxon>
        <taxon>Actinomycetota</taxon>
        <taxon>Actinomycetes</taxon>
        <taxon>Propionibacteriales</taxon>
        <taxon>Propionibacteriaceae</taxon>
        <taxon>Ammonicoccus</taxon>
    </lineage>
</organism>
<dbReference type="InterPro" id="IPR012349">
    <property type="entry name" value="Split_barrel_FMN-bd"/>
</dbReference>
<accession>A0ABZ3FPX2</accession>
<dbReference type="PANTHER" id="PTHR39428">
    <property type="entry name" value="F420H(2)-DEPENDENT QUINONE REDUCTASE RV1261C"/>
    <property type="match status" value="1"/>
</dbReference>
<dbReference type="Pfam" id="PF04075">
    <property type="entry name" value="F420H2_quin_red"/>
    <property type="match status" value="1"/>
</dbReference>
<comment type="catalytic activity">
    <reaction evidence="2">
        <text>oxidized coenzyme F420-(gamma-L-Glu)(n) + a quinol + H(+) = reduced coenzyme F420-(gamma-L-Glu)(n) + a quinone</text>
        <dbReference type="Rhea" id="RHEA:39663"/>
        <dbReference type="Rhea" id="RHEA-COMP:12939"/>
        <dbReference type="Rhea" id="RHEA-COMP:14378"/>
        <dbReference type="ChEBI" id="CHEBI:15378"/>
        <dbReference type="ChEBI" id="CHEBI:24646"/>
        <dbReference type="ChEBI" id="CHEBI:132124"/>
        <dbReference type="ChEBI" id="CHEBI:133980"/>
        <dbReference type="ChEBI" id="CHEBI:139511"/>
    </reaction>
</comment>
<dbReference type="NCBIfam" id="TIGR00026">
    <property type="entry name" value="hi_GC_TIGR00026"/>
    <property type="match status" value="1"/>
</dbReference>
<protein>
    <submittedName>
        <fullName evidence="3">Nitroreductase family deazaflavin-dependent oxidoreductase</fullName>
    </submittedName>
</protein>
<evidence type="ECO:0000313" key="4">
    <source>
        <dbReference type="Proteomes" id="UP001442841"/>
    </source>
</evidence>
<evidence type="ECO:0000313" key="3">
    <source>
        <dbReference type="EMBL" id="XAN08113.1"/>
    </source>
</evidence>
<dbReference type="Proteomes" id="UP001442841">
    <property type="component" value="Chromosome"/>
</dbReference>
<dbReference type="EMBL" id="CP154795">
    <property type="protein sequence ID" value="XAN08113.1"/>
    <property type="molecule type" value="Genomic_DNA"/>
</dbReference>
<keyword evidence="4" id="KW-1185">Reference proteome</keyword>
<sequence length="145" mass="16090">MTIEGEYVPSPSAKARNHVEEIEAKGTTEGSDMLGLPIVLLTMKGISGKIRKVPLMRVEHEGRYAAVASMGGAPKNPKWYANLKANPVLTLMDGAETKTFRAREITGDERAEWWERCVAAYPPYADYQEKTERTIPVLVLEPVDS</sequence>
<dbReference type="Gene3D" id="2.30.110.10">
    <property type="entry name" value="Electron Transport, Fmn-binding Protein, Chain A"/>
    <property type="match status" value="1"/>
</dbReference>
<reference evidence="3 4" key="1">
    <citation type="submission" date="2024-04" db="EMBL/GenBank/DDBJ databases">
        <title>Isolation of an actinomycete strain from pig manure.</title>
        <authorList>
            <person name="Gong T."/>
            <person name="Yu Z."/>
            <person name="An M."/>
            <person name="Wei C."/>
            <person name="Yang W."/>
            <person name="Liu L."/>
        </authorList>
    </citation>
    <scope>NUCLEOTIDE SEQUENCE [LARGE SCALE GENOMIC DNA]</scope>
    <source>
        <strain evidence="3 4">ZF39</strain>
    </source>
</reference>
<gene>
    <name evidence="3" type="ORF">AADG42_12650</name>
</gene>
<proteinExistence type="inferred from homology"/>
<comment type="similarity">
    <text evidence="1">Belongs to the F420H(2)-dependent quinone reductase family.</text>
</comment>
<dbReference type="InterPro" id="IPR004378">
    <property type="entry name" value="F420H2_quin_Rdtase"/>
</dbReference>
<dbReference type="PANTHER" id="PTHR39428:SF3">
    <property type="entry name" value="DEAZAFLAVIN-DEPENDENT NITROREDUCTASE"/>
    <property type="match status" value="1"/>
</dbReference>
<name>A0ABZ3FPX2_9ACTN</name>
<evidence type="ECO:0000256" key="2">
    <source>
        <dbReference type="ARBA" id="ARBA00049106"/>
    </source>
</evidence>